<proteinExistence type="predicted"/>
<dbReference type="InterPro" id="IPR011059">
    <property type="entry name" value="Metal-dep_hydrolase_composite"/>
</dbReference>
<dbReference type="KEGG" id="aft:BBF96_06360"/>
<reference evidence="2 3" key="1">
    <citation type="submission" date="2016-07" db="EMBL/GenBank/DDBJ databases">
        <title>Genome and transcriptome analysis of iron-reducing fermentative bacteria Anoxybacter fermentans.</title>
        <authorList>
            <person name="Zeng X."/>
            <person name="Shao Z."/>
        </authorList>
    </citation>
    <scope>NUCLEOTIDE SEQUENCE [LARGE SCALE GENOMIC DNA]</scope>
    <source>
        <strain evidence="2 3">DY22613</strain>
    </source>
</reference>
<dbReference type="EMBL" id="CP016379">
    <property type="protein sequence ID" value="AZR74845.1"/>
    <property type="molecule type" value="Genomic_DNA"/>
</dbReference>
<dbReference type="AlphaFoldDB" id="A0A3Q9HSX6"/>
<dbReference type="Gene3D" id="2.30.40.10">
    <property type="entry name" value="Urease, subunit C, domain 1"/>
    <property type="match status" value="1"/>
</dbReference>
<dbReference type="Pfam" id="PF01979">
    <property type="entry name" value="Amidohydro_1"/>
    <property type="match status" value="1"/>
</dbReference>
<dbReference type="InterPro" id="IPR032466">
    <property type="entry name" value="Metal_Hydrolase"/>
</dbReference>
<dbReference type="Gene3D" id="3.20.20.140">
    <property type="entry name" value="Metal-dependent hydrolases"/>
    <property type="match status" value="1"/>
</dbReference>
<gene>
    <name evidence="2" type="ORF">BBF96_06360</name>
</gene>
<name>A0A3Q9HSX6_9FIRM</name>
<feature type="domain" description="Amidohydrolase-related" evidence="1">
    <location>
        <begin position="37"/>
        <end position="371"/>
    </location>
</feature>
<evidence type="ECO:0000259" key="1">
    <source>
        <dbReference type="Pfam" id="PF01979"/>
    </source>
</evidence>
<evidence type="ECO:0000313" key="3">
    <source>
        <dbReference type="Proteomes" id="UP000267250"/>
    </source>
</evidence>
<keyword evidence="3" id="KW-1185">Reference proteome</keyword>
<accession>A0A3Q9HSX6</accession>
<sequence>MQFHEGQQIWIEDGIIKNIGKGFDKPGREVIDLQRMLVLPGWIDAHLHLTLTGEADPISQWQQDGVVITAIKAVTYLKKHLQAGVTVLRDLGGDCDIVLELKKAQKAGLVEGPEIYTSGKALTMTGGHIYQISKEVDGPDIARKGAREELKKGVDLLKVIATGGILTQGVKPGSPQLNEDEIRAIVEEAHKAKRRVSAHVEGKEGIMNALRAGVDTLEHGIGLDLEAVEMIKNKSVVLIPTLAAPRLILRHREELPIEMVKKAEEVVEEHKHSFALAYKKGCKIAVGTDAGTPFNHHGKYYIELAEMLADGMKIEEVLQVASLNGAVALGIDDRCGNIEVGKIANLTIIDDCLDDREWYRNVRMVMYYGKLIRII</sequence>
<dbReference type="PANTHER" id="PTHR43135">
    <property type="entry name" value="ALPHA-D-RIBOSE 1-METHYLPHOSPHONATE 5-TRIPHOSPHATE DIPHOSPHATASE"/>
    <property type="match status" value="1"/>
</dbReference>
<dbReference type="GO" id="GO:0016810">
    <property type="term" value="F:hydrolase activity, acting on carbon-nitrogen (but not peptide) bonds"/>
    <property type="evidence" value="ECO:0007669"/>
    <property type="project" value="InterPro"/>
</dbReference>
<dbReference type="SUPFAM" id="SSF51338">
    <property type="entry name" value="Composite domain of metallo-dependent hydrolases"/>
    <property type="match status" value="1"/>
</dbReference>
<dbReference type="InterPro" id="IPR057744">
    <property type="entry name" value="OTAase-like"/>
</dbReference>
<dbReference type="Proteomes" id="UP000267250">
    <property type="component" value="Chromosome"/>
</dbReference>
<dbReference type="CDD" id="cd01299">
    <property type="entry name" value="Met_dep_hydrolase_A"/>
    <property type="match status" value="1"/>
</dbReference>
<protein>
    <recommendedName>
        <fullName evidence="1">Amidohydrolase-related domain-containing protein</fullName>
    </recommendedName>
</protein>
<dbReference type="InterPro" id="IPR006680">
    <property type="entry name" value="Amidohydro-rel"/>
</dbReference>
<dbReference type="SUPFAM" id="SSF51556">
    <property type="entry name" value="Metallo-dependent hydrolases"/>
    <property type="match status" value="1"/>
</dbReference>
<dbReference type="PANTHER" id="PTHR43135:SF3">
    <property type="entry name" value="ALPHA-D-RIBOSE 1-METHYLPHOSPHONATE 5-TRIPHOSPHATE DIPHOSPHATASE"/>
    <property type="match status" value="1"/>
</dbReference>
<organism evidence="2 3">
    <name type="scientific">Anoxybacter fermentans</name>
    <dbReference type="NCBI Taxonomy" id="1323375"/>
    <lineage>
        <taxon>Bacteria</taxon>
        <taxon>Bacillati</taxon>
        <taxon>Bacillota</taxon>
        <taxon>Clostridia</taxon>
        <taxon>Halanaerobiales</taxon>
        <taxon>Anoxybacter</taxon>
    </lineage>
</organism>
<dbReference type="InterPro" id="IPR051781">
    <property type="entry name" value="Metallo-dep_Hydrolase"/>
</dbReference>
<evidence type="ECO:0000313" key="2">
    <source>
        <dbReference type="EMBL" id="AZR74845.1"/>
    </source>
</evidence>